<dbReference type="SUPFAM" id="SSF53850">
    <property type="entry name" value="Periplasmic binding protein-like II"/>
    <property type="match status" value="1"/>
</dbReference>
<evidence type="ECO:0000259" key="1">
    <source>
        <dbReference type="Pfam" id="PF00497"/>
    </source>
</evidence>
<evidence type="ECO:0000313" key="2">
    <source>
        <dbReference type="EMBL" id="MEL0655536.1"/>
    </source>
</evidence>
<reference evidence="2 3" key="1">
    <citation type="submission" date="2024-02" db="EMBL/GenBank/DDBJ databases">
        <title>Bacteria isolated from the canopy kelp, Nereocystis luetkeana.</title>
        <authorList>
            <person name="Pfister C.A."/>
            <person name="Younker I.T."/>
            <person name="Light S.H."/>
        </authorList>
    </citation>
    <scope>NUCLEOTIDE SEQUENCE [LARGE SCALE GENOMIC DNA]</scope>
    <source>
        <strain evidence="2 3">TI.1.03</strain>
    </source>
</reference>
<keyword evidence="3" id="KW-1185">Reference proteome</keyword>
<sequence>MFVSHYAQAEDLKLTVYTEHFSPYNFENKAGQLVGINLDIVKDVCIASGITCEFKILPWKRAYSLVQKEKHSGIISIAKTSQRTPIFNWVGPLASSETFFYKLKKNTQLKMNSLNEAKQFSLAIVRGDIYESIVKKVGFEAGKNLLSIGDEKQYMHLFLNSKIDLILGSEYTIGYQLSPFGYSEDDVVRLQELPLPEIAGNYIAFNKSVPNYIVERFNREYEKLQKKDNFSAYKKRYKR</sequence>
<dbReference type="PANTHER" id="PTHR38834">
    <property type="entry name" value="PERIPLASMIC SUBSTRATE BINDING PROTEIN FAMILY 3"/>
    <property type="match status" value="1"/>
</dbReference>
<dbReference type="InterPro" id="IPR001638">
    <property type="entry name" value="Solute-binding_3/MltF_N"/>
</dbReference>
<evidence type="ECO:0000313" key="3">
    <source>
        <dbReference type="Proteomes" id="UP001371391"/>
    </source>
</evidence>
<accession>A0ABU9H1H6</accession>
<dbReference type="Gene3D" id="3.40.190.10">
    <property type="entry name" value="Periplasmic binding protein-like II"/>
    <property type="match status" value="2"/>
</dbReference>
<dbReference type="Pfam" id="PF00497">
    <property type="entry name" value="SBP_bac_3"/>
    <property type="match status" value="1"/>
</dbReference>
<name>A0ABU9H1H6_9GAMM</name>
<dbReference type="EMBL" id="JBAKAW010000009">
    <property type="protein sequence ID" value="MEL0655536.1"/>
    <property type="molecule type" value="Genomic_DNA"/>
</dbReference>
<dbReference type="PANTHER" id="PTHR38834:SF3">
    <property type="entry name" value="SOLUTE-BINDING PROTEIN FAMILY 3_N-TERMINAL DOMAIN-CONTAINING PROTEIN"/>
    <property type="match status" value="1"/>
</dbReference>
<protein>
    <submittedName>
        <fullName evidence="2">Transporter substrate-binding domain-containing protein</fullName>
    </submittedName>
</protein>
<organism evidence="2 3">
    <name type="scientific">Pseudoalteromonas issachenkonii</name>
    <dbReference type="NCBI Taxonomy" id="152297"/>
    <lineage>
        <taxon>Bacteria</taxon>
        <taxon>Pseudomonadati</taxon>
        <taxon>Pseudomonadota</taxon>
        <taxon>Gammaproteobacteria</taxon>
        <taxon>Alteromonadales</taxon>
        <taxon>Pseudoalteromonadaceae</taxon>
        <taxon>Pseudoalteromonas</taxon>
    </lineage>
</organism>
<gene>
    <name evidence="2" type="ORF">V6257_10880</name>
</gene>
<feature type="domain" description="Solute-binding protein family 3/N-terminal" evidence="1">
    <location>
        <begin position="18"/>
        <end position="237"/>
    </location>
</feature>
<proteinExistence type="predicted"/>
<dbReference type="RefSeq" id="WP_341602781.1">
    <property type="nucleotide sequence ID" value="NZ_JBAKAW010000009.1"/>
</dbReference>
<dbReference type="Proteomes" id="UP001371391">
    <property type="component" value="Unassembled WGS sequence"/>
</dbReference>
<comment type="caution">
    <text evidence="2">The sequence shown here is derived from an EMBL/GenBank/DDBJ whole genome shotgun (WGS) entry which is preliminary data.</text>
</comment>